<dbReference type="Pfam" id="PF00079">
    <property type="entry name" value="Serpin"/>
    <property type="match status" value="1"/>
</dbReference>
<evidence type="ECO:0000256" key="2">
    <source>
        <dbReference type="ARBA" id="ARBA00022900"/>
    </source>
</evidence>
<dbReference type="InterPro" id="IPR023796">
    <property type="entry name" value="Serpin_dom"/>
</dbReference>
<evidence type="ECO:0000313" key="5">
    <source>
        <dbReference type="Proteomes" id="UP001162162"/>
    </source>
</evidence>
<protein>
    <recommendedName>
        <fullName evidence="3">Serpin domain-containing protein</fullName>
    </recommendedName>
</protein>
<dbReference type="AlphaFoldDB" id="A0AAV8XJB3"/>
<gene>
    <name evidence="4" type="ORF">NQ318_008022</name>
</gene>
<dbReference type="InterPro" id="IPR036186">
    <property type="entry name" value="Serpin_sf"/>
</dbReference>
<reference evidence="4" key="1">
    <citation type="journal article" date="2023" name="Insect Mol. Biol.">
        <title>Genome sequencing provides insights into the evolution of gene families encoding plant cell wall-degrading enzymes in longhorned beetles.</title>
        <authorList>
            <person name="Shin N.R."/>
            <person name="Okamura Y."/>
            <person name="Kirsch R."/>
            <person name="Pauchet Y."/>
        </authorList>
    </citation>
    <scope>NUCLEOTIDE SEQUENCE</scope>
    <source>
        <strain evidence="4">AMC_N1</strain>
    </source>
</reference>
<evidence type="ECO:0000313" key="4">
    <source>
        <dbReference type="EMBL" id="KAJ8938872.1"/>
    </source>
</evidence>
<dbReference type="PROSITE" id="PS00284">
    <property type="entry name" value="SERPIN"/>
    <property type="match status" value="1"/>
</dbReference>
<organism evidence="4 5">
    <name type="scientific">Aromia moschata</name>
    <dbReference type="NCBI Taxonomy" id="1265417"/>
    <lineage>
        <taxon>Eukaryota</taxon>
        <taxon>Metazoa</taxon>
        <taxon>Ecdysozoa</taxon>
        <taxon>Arthropoda</taxon>
        <taxon>Hexapoda</taxon>
        <taxon>Insecta</taxon>
        <taxon>Pterygota</taxon>
        <taxon>Neoptera</taxon>
        <taxon>Endopterygota</taxon>
        <taxon>Coleoptera</taxon>
        <taxon>Polyphaga</taxon>
        <taxon>Cucujiformia</taxon>
        <taxon>Chrysomeloidea</taxon>
        <taxon>Cerambycidae</taxon>
        <taxon>Cerambycinae</taxon>
        <taxon>Callichromatini</taxon>
        <taxon>Aromia</taxon>
    </lineage>
</organism>
<dbReference type="InterPro" id="IPR042178">
    <property type="entry name" value="Serpin_sf_1"/>
</dbReference>
<evidence type="ECO:0000259" key="3">
    <source>
        <dbReference type="Pfam" id="PF00079"/>
    </source>
</evidence>
<accession>A0AAV8XJB3</accession>
<dbReference type="GO" id="GO:0004867">
    <property type="term" value="F:serine-type endopeptidase inhibitor activity"/>
    <property type="evidence" value="ECO:0007669"/>
    <property type="project" value="UniProtKB-KW"/>
</dbReference>
<dbReference type="SUPFAM" id="SSF56574">
    <property type="entry name" value="Serpins"/>
    <property type="match status" value="1"/>
</dbReference>
<sequence length="104" mass="11696">MFYHYIYLSRLIQKAEIEVDEKGTVPVDAPGISQQNKPAPPVFKANKPFLYFIVDKLTSSIIFAGKNCQSKYSGLNKKSNDFRTPGFNVTSHSADRCLPSHTLE</sequence>
<keyword evidence="2" id="KW-0722">Serine protease inhibitor</keyword>
<keyword evidence="1" id="KW-0646">Protease inhibitor</keyword>
<feature type="domain" description="Serpin" evidence="3">
    <location>
        <begin position="6"/>
        <end position="68"/>
    </location>
</feature>
<dbReference type="Proteomes" id="UP001162162">
    <property type="component" value="Unassembled WGS sequence"/>
</dbReference>
<evidence type="ECO:0000256" key="1">
    <source>
        <dbReference type="ARBA" id="ARBA00022690"/>
    </source>
</evidence>
<keyword evidence="5" id="KW-1185">Reference proteome</keyword>
<dbReference type="EMBL" id="JAPWTK010000526">
    <property type="protein sequence ID" value="KAJ8938872.1"/>
    <property type="molecule type" value="Genomic_DNA"/>
</dbReference>
<name>A0AAV8XJB3_9CUCU</name>
<dbReference type="InterPro" id="IPR023795">
    <property type="entry name" value="Serpin_CS"/>
</dbReference>
<comment type="caution">
    <text evidence="4">The sequence shown here is derived from an EMBL/GenBank/DDBJ whole genome shotgun (WGS) entry which is preliminary data.</text>
</comment>
<proteinExistence type="predicted"/>
<dbReference type="Gene3D" id="3.30.497.10">
    <property type="entry name" value="Antithrombin, subunit I, domain 2"/>
    <property type="match status" value="1"/>
</dbReference>